<accession>A0ABR1LTY4</accession>
<evidence type="ECO:0000313" key="2">
    <source>
        <dbReference type="EMBL" id="KAK7538616.1"/>
    </source>
</evidence>
<dbReference type="GeneID" id="92028360"/>
<feature type="region of interest" description="Disordered" evidence="1">
    <location>
        <begin position="1"/>
        <end position="23"/>
    </location>
</feature>
<dbReference type="Proteomes" id="UP001360953">
    <property type="component" value="Unassembled WGS sequence"/>
</dbReference>
<sequence length="664" mass="74662">MPELHAFPSHRLPTLPDPPSEESFRDFKRMPLDCCRDFIYSTAREIDEIEDAVPIFKLSRDRNSHVDLLKFSLDHVLINGTDDAGELEEQFDGLHLFEDVFYITAVKIYNLYSDLRVRFANGFIQLDTQMVNGITAASMLNLLWLRWGSLFDLEVLATLNFAVRKENLFAFKTKHNAEVFMRSKRFRSRYTRPTAHATIRRALNRYAFNENELSARIPGLHKLTDFNPAALAAHVQQKNSASLAAWDHTKEILEYTSRSPALVNRHDSMELDVTQPQTVNTISTTTGSPVGAYGFSECSSVSPNGAFVFSEPNSFVFGVDTQARPSTDTEPTQCFGGDSMDLDQDTHQEKKEEEDEDEALEVIQDDFIMDAGSTQDDGSYSPMDFVLQPTTYAVSNTTTAPPAATTPAQKAINHSVAAKQLNVLEKLKELAGPQQKQQHVAAFKSKAAIRKENFIKKTELKLAQTKARHPSIDSSIAATPSPHGKDALGTTVPESTLTRPQMQLLAPTIYGQDTNTTNMGVFGGLTFGAAFEDTPAPKPTTQHSRSPVMTMPSTTAEQHVHDQQHNAGRLERHRERALLKLEGKLQPDVDMKAWNYRDTCRCADDCQCAYWCRKEPWHMCACQRPAARVRVTKHIEDDAISVASTIGEEVWTTWERETGRKKWW</sequence>
<evidence type="ECO:0000313" key="3">
    <source>
        <dbReference type="Proteomes" id="UP001360953"/>
    </source>
</evidence>
<dbReference type="RefSeq" id="XP_066656303.1">
    <property type="nucleotide sequence ID" value="XM_066795454.1"/>
</dbReference>
<proteinExistence type="predicted"/>
<protein>
    <submittedName>
        <fullName evidence="2">Uncharacterized protein</fullName>
    </submittedName>
</protein>
<name>A0ABR1LTY4_9PEZI</name>
<evidence type="ECO:0000256" key="1">
    <source>
        <dbReference type="SAM" id="MobiDB-lite"/>
    </source>
</evidence>
<organism evidence="2 3">
    <name type="scientific">Phyllosticta citribraziliensis</name>
    <dbReference type="NCBI Taxonomy" id="989973"/>
    <lineage>
        <taxon>Eukaryota</taxon>
        <taxon>Fungi</taxon>
        <taxon>Dikarya</taxon>
        <taxon>Ascomycota</taxon>
        <taxon>Pezizomycotina</taxon>
        <taxon>Dothideomycetes</taxon>
        <taxon>Dothideomycetes incertae sedis</taxon>
        <taxon>Botryosphaeriales</taxon>
        <taxon>Phyllostictaceae</taxon>
        <taxon>Phyllosticta</taxon>
    </lineage>
</organism>
<feature type="compositionally biased region" description="Polar residues" evidence="1">
    <location>
        <begin position="323"/>
        <end position="332"/>
    </location>
</feature>
<dbReference type="EMBL" id="JBBPEH010000005">
    <property type="protein sequence ID" value="KAK7538616.1"/>
    <property type="molecule type" value="Genomic_DNA"/>
</dbReference>
<reference evidence="2 3" key="1">
    <citation type="submission" date="2024-04" db="EMBL/GenBank/DDBJ databases">
        <title>Phyllosticta paracitricarpa is synonymous to the EU quarantine fungus P. citricarpa based on phylogenomic analyses.</title>
        <authorList>
            <consortium name="Lawrence Berkeley National Laboratory"/>
            <person name="Van ingen-buijs V.A."/>
            <person name="Van westerhoven A.C."/>
            <person name="Haridas S."/>
            <person name="Skiadas P."/>
            <person name="Martin F."/>
            <person name="Groenewald J.Z."/>
            <person name="Crous P.W."/>
            <person name="Seidl M.F."/>
        </authorList>
    </citation>
    <scope>NUCLEOTIDE SEQUENCE [LARGE SCALE GENOMIC DNA]</scope>
    <source>
        <strain evidence="2 3">CPC 17464</strain>
    </source>
</reference>
<comment type="caution">
    <text evidence="2">The sequence shown here is derived from an EMBL/GenBank/DDBJ whole genome shotgun (WGS) entry which is preliminary data.</text>
</comment>
<gene>
    <name evidence="2" type="ORF">J3D65DRAFT_336518</name>
</gene>
<feature type="region of interest" description="Disordered" evidence="1">
    <location>
        <begin position="465"/>
        <end position="486"/>
    </location>
</feature>
<keyword evidence="3" id="KW-1185">Reference proteome</keyword>
<feature type="region of interest" description="Disordered" evidence="1">
    <location>
        <begin position="322"/>
        <end position="357"/>
    </location>
</feature>